<gene>
    <name evidence="1" type="ORF">NDN08_008167</name>
</gene>
<organism evidence="1 2">
    <name type="scientific">Rhodosorus marinus</name>
    <dbReference type="NCBI Taxonomy" id="101924"/>
    <lineage>
        <taxon>Eukaryota</taxon>
        <taxon>Rhodophyta</taxon>
        <taxon>Stylonematophyceae</taxon>
        <taxon>Stylonematales</taxon>
        <taxon>Stylonemataceae</taxon>
        <taxon>Rhodosorus</taxon>
    </lineage>
</organism>
<proteinExistence type="predicted"/>
<evidence type="ECO:0000313" key="2">
    <source>
        <dbReference type="Proteomes" id="UP001157974"/>
    </source>
</evidence>
<dbReference type="EMBL" id="JAMWBK010000002">
    <property type="protein sequence ID" value="KAJ8908072.1"/>
    <property type="molecule type" value="Genomic_DNA"/>
</dbReference>
<dbReference type="AlphaFoldDB" id="A0AAV8V365"/>
<name>A0AAV8V365_9RHOD</name>
<keyword evidence="2" id="KW-1185">Reference proteome</keyword>
<sequence length="690" mass="77967">MAGFLLAPFRSDFKSERWLNGRSNVALMCALGGAEVVEWRRKRRFLAIVESDSEIQPLDKAVDGVDDVVLEAFTEDDVQRNAEGLERSLEVSDALLFCPKGGYSSASDAVLHGLRNNYQHLAVSLFMPTSRVEYLALNKLGEFDAKRIISEKRIFPDLGAYDQEDAEKLIQQLPELLSFVSPMAVSYVQRFSDLIYSWKQSSFDGYRVSLQIAANHCPPASVISRNDVLIETDQLIRELKRVPTRQDFIARRKGHIHEAIENAFGGLNEVVSLVSLENSERRERTRSRLRLIEKKELEHALCEFCDKHLMSPMTMPREHELELAGRTDLSSIILSRGGFEKVAGEMGMKFPTQIVDNVYPTLSSLTTSIQEFIDVRALELDSDQFEIGRLFMPRYDDFRMYGRDDLVHGIRSYGGIRKLAKVMNLRLHRTATYSYKEDMVGLGEAISAFQSDHKLSSDVLPTYAQLREKGRLDLIAGIKHNGGMNSVASAMGLKQQRGAKILASRLKDVEWLKSELTRFGHDMPTIQELLDHGRVDLVKSVRLHGGRETVAQLCGLAVDRDLTFLSEDFSELEVCESDEALSFSASSSEPEVPAKIQTHDNDQARRTQYRPPHYFRDFSRVRSEVSAFNFYHGDQGVMPTAQELISRGRGDLLRGIKRHGGQKMVARKLGLVVHSQGRNSALQRHKGLSR</sequence>
<dbReference type="Proteomes" id="UP001157974">
    <property type="component" value="Unassembled WGS sequence"/>
</dbReference>
<protein>
    <submittedName>
        <fullName evidence="1">Uncharacterized protein</fullName>
    </submittedName>
</protein>
<reference evidence="1 2" key="1">
    <citation type="journal article" date="2023" name="Nat. Commun.">
        <title>Origin of minicircular mitochondrial genomes in red algae.</title>
        <authorList>
            <person name="Lee Y."/>
            <person name="Cho C.H."/>
            <person name="Lee Y.M."/>
            <person name="Park S.I."/>
            <person name="Yang J.H."/>
            <person name="West J.A."/>
            <person name="Bhattacharya D."/>
            <person name="Yoon H.S."/>
        </authorList>
    </citation>
    <scope>NUCLEOTIDE SEQUENCE [LARGE SCALE GENOMIC DNA]</scope>
    <source>
        <strain evidence="1 2">CCMP1338</strain>
        <tissue evidence="1">Whole cell</tissue>
    </source>
</reference>
<evidence type="ECO:0000313" key="1">
    <source>
        <dbReference type="EMBL" id="KAJ8908072.1"/>
    </source>
</evidence>
<comment type="caution">
    <text evidence="1">The sequence shown here is derived from an EMBL/GenBank/DDBJ whole genome shotgun (WGS) entry which is preliminary data.</text>
</comment>
<dbReference type="PANTHER" id="PTHR47434">
    <property type="entry name" value="PROTEIN PTST HOMOLOG 3, CHLOROPLASTIC"/>
    <property type="match status" value="1"/>
</dbReference>
<accession>A0AAV8V365</accession>